<dbReference type="AlphaFoldDB" id="A0A6A5KHZ4"/>
<dbReference type="Gene3D" id="1.20.1250.20">
    <property type="entry name" value="MFS general substrate transporter like domains"/>
    <property type="match status" value="1"/>
</dbReference>
<feature type="compositionally biased region" description="Low complexity" evidence="5">
    <location>
        <begin position="305"/>
        <end position="320"/>
    </location>
</feature>
<keyword evidence="3 6" id="KW-1133">Transmembrane helix</keyword>
<feature type="transmembrane region" description="Helical" evidence="6">
    <location>
        <begin position="74"/>
        <end position="104"/>
    </location>
</feature>
<feature type="transmembrane region" description="Helical" evidence="6">
    <location>
        <begin position="538"/>
        <end position="557"/>
    </location>
</feature>
<protein>
    <submittedName>
        <fullName evidence="7">MFS general substrate transporter</fullName>
    </submittedName>
</protein>
<dbReference type="GO" id="GO:0022857">
    <property type="term" value="F:transmembrane transporter activity"/>
    <property type="evidence" value="ECO:0007669"/>
    <property type="project" value="InterPro"/>
</dbReference>
<feature type="region of interest" description="Disordered" evidence="5">
    <location>
        <begin position="15"/>
        <end position="38"/>
    </location>
</feature>
<feature type="transmembrane region" description="Helical" evidence="6">
    <location>
        <begin position="200"/>
        <end position="221"/>
    </location>
</feature>
<feature type="transmembrane region" description="Helical" evidence="6">
    <location>
        <begin position="507"/>
        <end position="526"/>
    </location>
</feature>
<dbReference type="InterPro" id="IPR011701">
    <property type="entry name" value="MFS"/>
</dbReference>
<feature type="transmembrane region" description="Helical" evidence="6">
    <location>
        <begin position="141"/>
        <end position="158"/>
    </location>
</feature>
<feature type="transmembrane region" description="Helical" evidence="6">
    <location>
        <begin position="475"/>
        <end position="495"/>
    </location>
</feature>
<dbReference type="SUPFAM" id="SSF103473">
    <property type="entry name" value="MFS general substrate transporter"/>
    <property type="match status" value="1"/>
</dbReference>
<evidence type="ECO:0000256" key="4">
    <source>
        <dbReference type="ARBA" id="ARBA00023136"/>
    </source>
</evidence>
<feature type="compositionally biased region" description="Polar residues" evidence="5">
    <location>
        <begin position="282"/>
        <end position="294"/>
    </location>
</feature>
<accession>A0A6A5KHZ4</accession>
<dbReference type="InterPro" id="IPR036259">
    <property type="entry name" value="MFS_trans_sf"/>
</dbReference>
<feature type="transmembrane region" description="Helical" evidence="6">
    <location>
        <begin position="227"/>
        <end position="249"/>
    </location>
</feature>
<name>A0A6A5KHZ4_9PLEO</name>
<keyword evidence="8" id="KW-1185">Reference proteome</keyword>
<proteinExistence type="predicted"/>
<sequence length="594" mass="65019">MGLGILQDHHLENVPGTAHVLDGPKRRKREHGRGAAAQTEGLKYDASGEILLVPQPSDDPNDPLNWSMRKRDTILVILSITSILATTLSPILAANTVALAIYFGHNFTDMALLTGYHLLGVGLAGFLFVPSARIWGKRHTYILGCVIIIISTIWAGATGPRYTSFLWARIMQGVGLAPFEALVNASVGDMYFVHERGVRMAVTNFCVFGGSFFTPVVAGVISDRIGYQWTFYFVAIFVGCMLPFIVLFVPETAFRRESRYDIDTMGNLVVVVEPGSPDEGAPTTTTTNPAQDHATTMDKQHAGPSSDSQPITPASSSSSASPPPTKHSFRESLRLFNGRKSDQGYLHLLLRPFPLFLHPGVLWACLIQGTLIGFTVLIGIVLAGIMFGPPLWFSEVETGYMYTGAFLGALTGFLLCGLISDPAATYLTRLNAGTYEPEFRMVLVLPQLLLGGAGIIGFGWTSEDAATYGWVWPDFFFGMVVAGMIFGAVGSALYLVDAHRAMSVESFTCLLVFKNIFSFALTFKGFDWITKAGNIKDVFVAVGCVQIAICLLTLPMCKSPSLFFFFELEPPPPLYPLVRFLKLEILCLIWRDMR</sequence>
<feature type="transmembrane region" description="Helical" evidence="6">
    <location>
        <begin position="361"/>
        <end position="387"/>
    </location>
</feature>
<evidence type="ECO:0000256" key="5">
    <source>
        <dbReference type="SAM" id="MobiDB-lite"/>
    </source>
</evidence>
<evidence type="ECO:0000256" key="1">
    <source>
        <dbReference type="ARBA" id="ARBA00004141"/>
    </source>
</evidence>
<dbReference type="GO" id="GO:0005886">
    <property type="term" value="C:plasma membrane"/>
    <property type="evidence" value="ECO:0007669"/>
    <property type="project" value="TreeGrafter"/>
</dbReference>
<keyword evidence="4 6" id="KW-0472">Membrane</keyword>
<dbReference type="EMBL" id="ML975269">
    <property type="protein sequence ID" value="KAF1836748.1"/>
    <property type="molecule type" value="Genomic_DNA"/>
</dbReference>
<reference evidence="7" key="1">
    <citation type="submission" date="2020-01" db="EMBL/GenBank/DDBJ databases">
        <authorList>
            <consortium name="DOE Joint Genome Institute"/>
            <person name="Haridas S."/>
            <person name="Albert R."/>
            <person name="Binder M."/>
            <person name="Bloem J."/>
            <person name="Labutti K."/>
            <person name="Salamov A."/>
            <person name="Andreopoulos B."/>
            <person name="Baker S.E."/>
            <person name="Barry K."/>
            <person name="Bills G."/>
            <person name="Bluhm B.H."/>
            <person name="Cannon C."/>
            <person name="Castanera R."/>
            <person name="Culley D.E."/>
            <person name="Daum C."/>
            <person name="Ezra D."/>
            <person name="Gonzalez J.B."/>
            <person name="Henrissat B."/>
            <person name="Kuo A."/>
            <person name="Liang C."/>
            <person name="Lipzen A."/>
            <person name="Lutzoni F."/>
            <person name="Magnuson J."/>
            <person name="Mondo S."/>
            <person name="Nolan M."/>
            <person name="Ohm R."/>
            <person name="Pangilinan J."/>
            <person name="Park H.-J."/>
            <person name="Ramirez L."/>
            <person name="Alfaro M."/>
            <person name="Sun H."/>
            <person name="Tritt A."/>
            <person name="Yoshinaga Y."/>
            <person name="Zwiers L.-H."/>
            <person name="Turgeon B.G."/>
            <person name="Goodwin S.B."/>
            <person name="Spatafora J.W."/>
            <person name="Crous P.W."/>
            <person name="Grigoriev I.V."/>
        </authorList>
    </citation>
    <scope>NUCLEOTIDE SEQUENCE</scope>
    <source>
        <strain evidence="7">P77</strain>
    </source>
</reference>
<dbReference type="OrthoDB" id="2585655at2759"/>
<comment type="subcellular location">
    <subcellularLocation>
        <location evidence="1">Membrane</location>
        <topology evidence="1">Multi-pass membrane protein</topology>
    </subcellularLocation>
</comment>
<evidence type="ECO:0000256" key="2">
    <source>
        <dbReference type="ARBA" id="ARBA00022692"/>
    </source>
</evidence>
<feature type="transmembrane region" description="Helical" evidence="6">
    <location>
        <begin position="399"/>
        <end position="420"/>
    </location>
</feature>
<dbReference type="Pfam" id="PF07690">
    <property type="entry name" value="MFS_1"/>
    <property type="match status" value="1"/>
</dbReference>
<dbReference type="Proteomes" id="UP000800040">
    <property type="component" value="Unassembled WGS sequence"/>
</dbReference>
<feature type="region of interest" description="Disordered" evidence="5">
    <location>
        <begin position="273"/>
        <end position="328"/>
    </location>
</feature>
<evidence type="ECO:0000256" key="3">
    <source>
        <dbReference type="ARBA" id="ARBA00022989"/>
    </source>
</evidence>
<dbReference type="PANTHER" id="PTHR23502:SF29">
    <property type="entry name" value="TRANSPORTER, PUTATIVE (AFU_ORTHOLOGUE AFUA_6G06680)-RELATED"/>
    <property type="match status" value="1"/>
</dbReference>
<keyword evidence="2 6" id="KW-0812">Transmembrane</keyword>
<feature type="transmembrane region" description="Helical" evidence="6">
    <location>
        <begin position="170"/>
        <end position="193"/>
    </location>
</feature>
<gene>
    <name evidence="7" type="ORF">BDW02DRAFT_566690</name>
</gene>
<feature type="transmembrane region" description="Helical" evidence="6">
    <location>
        <begin position="110"/>
        <end position="129"/>
    </location>
</feature>
<dbReference type="PANTHER" id="PTHR23502">
    <property type="entry name" value="MAJOR FACILITATOR SUPERFAMILY"/>
    <property type="match status" value="1"/>
</dbReference>
<evidence type="ECO:0000256" key="6">
    <source>
        <dbReference type="SAM" id="Phobius"/>
    </source>
</evidence>
<evidence type="ECO:0000313" key="7">
    <source>
        <dbReference type="EMBL" id="KAF1836748.1"/>
    </source>
</evidence>
<feature type="transmembrane region" description="Helical" evidence="6">
    <location>
        <begin position="441"/>
        <end position="460"/>
    </location>
</feature>
<organism evidence="7 8">
    <name type="scientific">Decorospora gaudefroyi</name>
    <dbReference type="NCBI Taxonomy" id="184978"/>
    <lineage>
        <taxon>Eukaryota</taxon>
        <taxon>Fungi</taxon>
        <taxon>Dikarya</taxon>
        <taxon>Ascomycota</taxon>
        <taxon>Pezizomycotina</taxon>
        <taxon>Dothideomycetes</taxon>
        <taxon>Pleosporomycetidae</taxon>
        <taxon>Pleosporales</taxon>
        <taxon>Pleosporineae</taxon>
        <taxon>Pleosporaceae</taxon>
        <taxon>Decorospora</taxon>
    </lineage>
</organism>
<evidence type="ECO:0000313" key="8">
    <source>
        <dbReference type="Proteomes" id="UP000800040"/>
    </source>
</evidence>